<dbReference type="EMBL" id="LNIX01000007">
    <property type="protein sequence ID" value="OXA51641.1"/>
    <property type="molecule type" value="Genomic_DNA"/>
</dbReference>
<accession>A0A226E409</accession>
<protein>
    <submittedName>
        <fullName evidence="2">Uncharacterized protein</fullName>
    </submittedName>
</protein>
<feature type="compositionally biased region" description="Low complexity" evidence="1">
    <location>
        <begin position="214"/>
        <end position="233"/>
    </location>
</feature>
<proteinExistence type="predicted"/>
<dbReference type="AlphaFoldDB" id="A0A226E409"/>
<evidence type="ECO:0000313" key="2">
    <source>
        <dbReference type="EMBL" id="OXA51641.1"/>
    </source>
</evidence>
<feature type="compositionally biased region" description="Basic and acidic residues" evidence="1">
    <location>
        <begin position="162"/>
        <end position="177"/>
    </location>
</feature>
<gene>
    <name evidence="2" type="ORF">Fcan01_13359</name>
</gene>
<feature type="region of interest" description="Disordered" evidence="1">
    <location>
        <begin position="162"/>
        <end position="240"/>
    </location>
</feature>
<reference evidence="2 3" key="1">
    <citation type="submission" date="2015-12" db="EMBL/GenBank/DDBJ databases">
        <title>The genome of Folsomia candida.</title>
        <authorList>
            <person name="Faddeeva A."/>
            <person name="Derks M.F."/>
            <person name="Anvar Y."/>
            <person name="Smit S."/>
            <person name="Van Straalen N."/>
            <person name="Roelofs D."/>
        </authorList>
    </citation>
    <scope>NUCLEOTIDE SEQUENCE [LARGE SCALE GENOMIC DNA]</scope>
    <source>
        <strain evidence="2 3">VU population</strain>
        <tissue evidence="2">Whole body</tissue>
    </source>
</reference>
<dbReference type="Proteomes" id="UP000198287">
    <property type="component" value="Unassembled WGS sequence"/>
</dbReference>
<comment type="caution">
    <text evidence="2">The sequence shown here is derived from an EMBL/GenBank/DDBJ whole genome shotgun (WGS) entry which is preliminary data.</text>
</comment>
<evidence type="ECO:0000256" key="1">
    <source>
        <dbReference type="SAM" id="MobiDB-lite"/>
    </source>
</evidence>
<keyword evidence="3" id="KW-1185">Reference proteome</keyword>
<feature type="region of interest" description="Disordered" evidence="1">
    <location>
        <begin position="43"/>
        <end position="68"/>
    </location>
</feature>
<sequence length="396" mass="45170">MTSQQEFQTPSFFECHYDDSRLDSWDLENLRYIRKKSGSQHLEEYSFPEGELSPGDEEEVSQSSSFSPWHDQYEPVSHHLNLPTTGRHYQYRQQLQFHTRVEQDNEEDAHLLASNYTTKKKKKDEVEIPPEMDQLRSLVDPNRNLDDCYLLDVLTIGNDVRKKQDSGISDREDETDHSISSATKVLPSQHPFSLMRQRQPPPASRRGGTATHFSGRGSLGTLSSSSPSSTSVSGDDEDSQYNDMAAMTTMTTSSCCSRLDQRHDRSDDLRSPESCMVCSESGSTKGSGTFDFHSHSLQKRFLNYNNVIILTSHPYISTFVRIDRTLGHPDPLSTRGQDSWRANSPYYMRLRRDICTVTPPPTTPTRFGVDKQGQLVIDYSHNWSGLELYIKQLHLA</sequence>
<organism evidence="2 3">
    <name type="scientific">Folsomia candida</name>
    <name type="common">Springtail</name>
    <dbReference type="NCBI Taxonomy" id="158441"/>
    <lineage>
        <taxon>Eukaryota</taxon>
        <taxon>Metazoa</taxon>
        <taxon>Ecdysozoa</taxon>
        <taxon>Arthropoda</taxon>
        <taxon>Hexapoda</taxon>
        <taxon>Collembola</taxon>
        <taxon>Entomobryomorpha</taxon>
        <taxon>Isotomoidea</taxon>
        <taxon>Isotomidae</taxon>
        <taxon>Proisotominae</taxon>
        <taxon>Folsomia</taxon>
    </lineage>
</organism>
<name>A0A226E409_FOLCA</name>
<dbReference type="OrthoDB" id="10676833at2759"/>
<evidence type="ECO:0000313" key="3">
    <source>
        <dbReference type="Proteomes" id="UP000198287"/>
    </source>
</evidence>